<dbReference type="PANTHER" id="PTHR22749">
    <property type="entry name" value="RIBOFLAVIN KINASE/FMN ADENYLYLTRANSFERASE"/>
    <property type="match status" value="1"/>
</dbReference>
<dbReference type="Proteomes" id="UP000257323">
    <property type="component" value="Unassembled WGS sequence"/>
</dbReference>
<dbReference type="GO" id="GO:0005524">
    <property type="term" value="F:ATP binding"/>
    <property type="evidence" value="ECO:0007669"/>
    <property type="project" value="UniProtKB-UniRule"/>
</dbReference>
<evidence type="ECO:0000256" key="4">
    <source>
        <dbReference type="ARBA" id="ARBA00022643"/>
    </source>
</evidence>
<dbReference type="SUPFAM" id="SSF52374">
    <property type="entry name" value="Nucleotidylyl transferase"/>
    <property type="match status" value="1"/>
</dbReference>
<dbReference type="Gene3D" id="2.40.30.30">
    <property type="entry name" value="Riboflavin kinase-like"/>
    <property type="match status" value="1"/>
</dbReference>
<dbReference type="AlphaFoldDB" id="A0A3E2BJD6"/>
<keyword evidence="3 14" id="KW-0285">Flavoprotein</keyword>
<dbReference type="SUPFAM" id="SSF82114">
    <property type="entry name" value="Riboflavin kinase-like"/>
    <property type="match status" value="1"/>
</dbReference>
<evidence type="ECO:0000313" key="16">
    <source>
        <dbReference type="EMBL" id="RFT14840.1"/>
    </source>
</evidence>
<dbReference type="EC" id="2.7.7.2" evidence="14"/>
<keyword evidence="7 14" id="KW-0547">Nucleotide-binding</keyword>
<evidence type="ECO:0000256" key="3">
    <source>
        <dbReference type="ARBA" id="ARBA00022630"/>
    </source>
</evidence>
<dbReference type="InterPro" id="IPR023468">
    <property type="entry name" value="Riboflavin_kinase"/>
</dbReference>
<organism evidence="16 17">
    <name type="scientific">Candidatus Saccharicenans subterraneus</name>
    <dbReference type="NCBI Taxonomy" id="2508984"/>
    <lineage>
        <taxon>Bacteria</taxon>
        <taxon>Candidatus Aminicenantota</taxon>
        <taxon>Candidatus Aminicenantia</taxon>
        <taxon>Candidatus Aminicenantales</taxon>
        <taxon>Candidatus Saccharicenantaceae</taxon>
        <taxon>Candidatus Saccharicenans</taxon>
    </lineage>
</organism>
<dbReference type="Gene3D" id="3.40.50.620">
    <property type="entry name" value="HUPs"/>
    <property type="match status" value="1"/>
</dbReference>
<dbReference type="InterPro" id="IPR002606">
    <property type="entry name" value="Riboflavin_kinase_bac"/>
</dbReference>
<keyword evidence="4 14" id="KW-0288">FMN</keyword>
<dbReference type="InterPro" id="IPR023465">
    <property type="entry name" value="Riboflavin_kinase_dom_sf"/>
</dbReference>
<evidence type="ECO:0000256" key="2">
    <source>
        <dbReference type="ARBA" id="ARBA00005201"/>
    </source>
</evidence>
<dbReference type="PIRSF" id="PIRSF004491">
    <property type="entry name" value="FAD_Synth"/>
    <property type="match status" value="1"/>
</dbReference>
<evidence type="ECO:0000256" key="6">
    <source>
        <dbReference type="ARBA" id="ARBA00022695"/>
    </source>
</evidence>
<sequence length="314" mass="35327">MKVFRRLSPRLKGLTADSVLAIGIFDGCHLGHQKILKNLIKQGRRLGVAAGLMTFCPHPERILNHKRIPLIQTGRQKLEWLEKQGLDYCLILPLEKDLATLSGREFARKVLREQLGISAVVVGKNFRFGHNRRCGVRELENFGRRYGFRVMAVRPVTKGGTQVSSSLIRNLLEKGLVEQAASLLGRPYEIRGTIIRGRGFGRTLGFPTINLKTRNEILPPGVYLSLVKIGNNTYRAVANIGFRPTLGGRGSSVEAHLLDFSGKLYGREAGLYLLKKLRNEKRFPSVESLRRQIAADVFRARQFFRAGRGRFSKP</sequence>
<evidence type="ECO:0000259" key="15">
    <source>
        <dbReference type="SMART" id="SM00904"/>
    </source>
</evidence>
<dbReference type="CDD" id="cd02064">
    <property type="entry name" value="FAD_synthetase_N"/>
    <property type="match status" value="1"/>
</dbReference>
<dbReference type="GO" id="GO:0008531">
    <property type="term" value="F:riboflavin kinase activity"/>
    <property type="evidence" value="ECO:0007669"/>
    <property type="project" value="UniProtKB-UniRule"/>
</dbReference>
<dbReference type="Pfam" id="PF01687">
    <property type="entry name" value="Flavokinase"/>
    <property type="match status" value="1"/>
</dbReference>
<dbReference type="SMART" id="SM00904">
    <property type="entry name" value="Flavokinase"/>
    <property type="match status" value="1"/>
</dbReference>
<comment type="caution">
    <text evidence="16">The sequence shown here is derived from an EMBL/GenBank/DDBJ whole genome shotgun (WGS) entry which is preliminary data.</text>
</comment>
<comment type="similarity">
    <text evidence="14">Belongs to the ribF family.</text>
</comment>
<keyword evidence="5 14" id="KW-0808">Transferase</keyword>
<feature type="domain" description="Riboflavin kinase" evidence="15">
    <location>
        <begin position="183"/>
        <end position="305"/>
    </location>
</feature>
<dbReference type="GO" id="GO:0009231">
    <property type="term" value="P:riboflavin biosynthetic process"/>
    <property type="evidence" value="ECO:0007669"/>
    <property type="project" value="InterPro"/>
</dbReference>
<accession>A0A3E2BJD6</accession>
<comment type="pathway">
    <text evidence="2 14">Cofactor biosynthesis; FMN biosynthesis; FMN from riboflavin (ATP route): step 1/1.</text>
</comment>
<evidence type="ECO:0000256" key="11">
    <source>
        <dbReference type="ARBA" id="ARBA00023268"/>
    </source>
</evidence>
<keyword evidence="6 14" id="KW-0548">Nucleotidyltransferase</keyword>
<evidence type="ECO:0000313" key="17">
    <source>
        <dbReference type="Proteomes" id="UP000257323"/>
    </source>
</evidence>
<dbReference type="FunFam" id="3.40.50.620:FF:000021">
    <property type="entry name" value="Riboflavin biosynthesis protein"/>
    <property type="match status" value="1"/>
</dbReference>
<dbReference type="NCBIfam" id="NF004162">
    <property type="entry name" value="PRK05627.1-5"/>
    <property type="match status" value="1"/>
</dbReference>
<evidence type="ECO:0000256" key="12">
    <source>
        <dbReference type="ARBA" id="ARBA00047880"/>
    </source>
</evidence>
<evidence type="ECO:0000256" key="1">
    <source>
        <dbReference type="ARBA" id="ARBA00004726"/>
    </source>
</evidence>
<dbReference type="PANTHER" id="PTHR22749:SF6">
    <property type="entry name" value="RIBOFLAVIN KINASE"/>
    <property type="match status" value="1"/>
</dbReference>
<keyword evidence="8 14" id="KW-0418">Kinase</keyword>
<dbReference type="InterPro" id="IPR015865">
    <property type="entry name" value="Riboflavin_kinase_bac/euk"/>
</dbReference>
<gene>
    <name evidence="16" type="ORF">OP8BY_1533</name>
</gene>
<evidence type="ECO:0000256" key="7">
    <source>
        <dbReference type="ARBA" id="ARBA00022741"/>
    </source>
</evidence>
<comment type="catalytic activity">
    <reaction evidence="12 14">
        <text>riboflavin + ATP = FMN + ADP + H(+)</text>
        <dbReference type="Rhea" id="RHEA:14357"/>
        <dbReference type="ChEBI" id="CHEBI:15378"/>
        <dbReference type="ChEBI" id="CHEBI:30616"/>
        <dbReference type="ChEBI" id="CHEBI:57986"/>
        <dbReference type="ChEBI" id="CHEBI:58210"/>
        <dbReference type="ChEBI" id="CHEBI:456216"/>
        <dbReference type="EC" id="2.7.1.26"/>
    </reaction>
</comment>
<protein>
    <recommendedName>
        <fullName evidence="14">Riboflavin biosynthesis protein</fullName>
    </recommendedName>
    <domain>
        <recommendedName>
            <fullName evidence="14">Riboflavin kinase</fullName>
            <ecNumber evidence="14">2.7.1.26</ecNumber>
        </recommendedName>
        <alternativeName>
            <fullName evidence="14">Flavokinase</fullName>
        </alternativeName>
    </domain>
    <domain>
        <recommendedName>
            <fullName evidence="14">FMN adenylyltransferase</fullName>
            <ecNumber evidence="14">2.7.7.2</ecNumber>
        </recommendedName>
        <alternativeName>
            <fullName evidence="14">FAD pyrophosphorylase</fullName>
        </alternativeName>
        <alternativeName>
            <fullName evidence="14">FAD synthase</fullName>
        </alternativeName>
    </domain>
</protein>
<dbReference type="EMBL" id="QUAH01000018">
    <property type="protein sequence ID" value="RFT14840.1"/>
    <property type="molecule type" value="Genomic_DNA"/>
</dbReference>
<dbReference type="EC" id="2.7.1.26" evidence="14"/>
<evidence type="ECO:0000256" key="13">
    <source>
        <dbReference type="ARBA" id="ARBA00049494"/>
    </source>
</evidence>
<dbReference type="UniPathway" id="UPA00277">
    <property type="reaction ID" value="UER00407"/>
</dbReference>
<dbReference type="GO" id="GO:0006747">
    <property type="term" value="P:FAD biosynthetic process"/>
    <property type="evidence" value="ECO:0007669"/>
    <property type="project" value="UniProtKB-UniRule"/>
</dbReference>
<dbReference type="GO" id="GO:0003919">
    <property type="term" value="F:FMN adenylyltransferase activity"/>
    <property type="evidence" value="ECO:0007669"/>
    <property type="project" value="UniProtKB-UniRule"/>
</dbReference>
<reference evidence="16 17" key="1">
    <citation type="submission" date="2018-08" db="EMBL/GenBank/DDBJ databases">
        <title>Genome analysis of the thermophilic bacterium of the candidate phylum Aminicenantes from deep subsurface aquifer revealed its physiology and ecological role.</title>
        <authorList>
            <person name="Kadnikov V.V."/>
            <person name="Mardanov A.V."/>
            <person name="Beletsky A.V."/>
            <person name="Karnachuk O.V."/>
            <person name="Ravin N.V."/>
        </authorList>
    </citation>
    <scope>NUCLEOTIDE SEQUENCE [LARGE SCALE GENOMIC DNA]</scope>
    <source>
        <strain evidence="16">BY38</strain>
    </source>
</reference>
<evidence type="ECO:0000256" key="10">
    <source>
        <dbReference type="ARBA" id="ARBA00022840"/>
    </source>
</evidence>
<dbReference type="NCBIfam" id="TIGR00083">
    <property type="entry name" value="ribF"/>
    <property type="match status" value="1"/>
</dbReference>
<evidence type="ECO:0000256" key="8">
    <source>
        <dbReference type="ARBA" id="ARBA00022777"/>
    </source>
</evidence>
<keyword evidence="11" id="KW-0511">Multifunctional enzyme</keyword>
<dbReference type="UniPathway" id="UPA00276">
    <property type="reaction ID" value="UER00406"/>
</dbReference>
<evidence type="ECO:0000256" key="5">
    <source>
        <dbReference type="ARBA" id="ARBA00022679"/>
    </source>
</evidence>
<dbReference type="Pfam" id="PF06574">
    <property type="entry name" value="FAD_syn"/>
    <property type="match status" value="1"/>
</dbReference>
<comment type="catalytic activity">
    <reaction evidence="13 14">
        <text>FMN + ATP + H(+) = FAD + diphosphate</text>
        <dbReference type="Rhea" id="RHEA:17237"/>
        <dbReference type="ChEBI" id="CHEBI:15378"/>
        <dbReference type="ChEBI" id="CHEBI:30616"/>
        <dbReference type="ChEBI" id="CHEBI:33019"/>
        <dbReference type="ChEBI" id="CHEBI:57692"/>
        <dbReference type="ChEBI" id="CHEBI:58210"/>
        <dbReference type="EC" id="2.7.7.2"/>
    </reaction>
</comment>
<comment type="pathway">
    <text evidence="1 14">Cofactor biosynthesis; FAD biosynthesis; FAD from FMN: step 1/1.</text>
</comment>
<proteinExistence type="inferred from homology"/>
<dbReference type="InterPro" id="IPR015864">
    <property type="entry name" value="FAD_synthase"/>
</dbReference>
<dbReference type="GO" id="GO:0009398">
    <property type="term" value="P:FMN biosynthetic process"/>
    <property type="evidence" value="ECO:0007669"/>
    <property type="project" value="UniProtKB-UniRule"/>
</dbReference>
<dbReference type="InterPro" id="IPR014729">
    <property type="entry name" value="Rossmann-like_a/b/a_fold"/>
</dbReference>
<evidence type="ECO:0000256" key="9">
    <source>
        <dbReference type="ARBA" id="ARBA00022827"/>
    </source>
</evidence>
<evidence type="ECO:0000256" key="14">
    <source>
        <dbReference type="PIRNR" id="PIRNR004491"/>
    </source>
</evidence>
<keyword evidence="10 14" id="KW-0067">ATP-binding</keyword>
<keyword evidence="9 14" id="KW-0274">FAD</keyword>
<name>A0A3E2BJD6_9BACT</name>